<sequence>MAVLSAKGIEFQTFYYDCNTYIVWSSQSPKSLYSIPTSAIKTTSAQLVSRNRVRFDKMKCDSKGSKKEVESLQIPRNIRLLRKVCQRSADGGRSVSDGLEMYPQVNSPTD</sequence>
<name>A0A7R9DND4_TIMPO</name>
<accession>A0A7R9DND4</accession>
<protein>
    <submittedName>
        <fullName evidence="2">Uncharacterized protein</fullName>
    </submittedName>
</protein>
<dbReference type="AlphaFoldDB" id="A0A7R9DND4"/>
<evidence type="ECO:0000256" key="1">
    <source>
        <dbReference type="SAM" id="MobiDB-lite"/>
    </source>
</evidence>
<organism evidence="2">
    <name type="scientific">Timema poppense</name>
    <name type="common">Walking stick</name>
    <dbReference type="NCBI Taxonomy" id="170557"/>
    <lineage>
        <taxon>Eukaryota</taxon>
        <taxon>Metazoa</taxon>
        <taxon>Ecdysozoa</taxon>
        <taxon>Arthropoda</taxon>
        <taxon>Hexapoda</taxon>
        <taxon>Insecta</taxon>
        <taxon>Pterygota</taxon>
        <taxon>Neoptera</taxon>
        <taxon>Polyneoptera</taxon>
        <taxon>Phasmatodea</taxon>
        <taxon>Timematodea</taxon>
        <taxon>Timematoidea</taxon>
        <taxon>Timematidae</taxon>
        <taxon>Timema</taxon>
    </lineage>
</organism>
<reference evidence="2" key="1">
    <citation type="submission" date="2020-11" db="EMBL/GenBank/DDBJ databases">
        <authorList>
            <person name="Tran Van P."/>
        </authorList>
    </citation>
    <scope>NUCLEOTIDE SEQUENCE</scope>
</reference>
<proteinExistence type="predicted"/>
<gene>
    <name evidence="2" type="ORF">TPSB3V08_LOCUS12101</name>
</gene>
<evidence type="ECO:0000313" key="2">
    <source>
        <dbReference type="EMBL" id="CAD7417905.1"/>
    </source>
</evidence>
<dbReference type="EMBL" id="OD015255">
    <property type="protein sequence ID" value="CAD7417905.1"/>
    <property type="molecule type" value="Genomic_DNA"/>
</dbReference>
<feature type="region of interest" description="Disordered" evidence="1">
    <location>
        <begin position="87"/>
        <end position="110"/>
    </location>
</feature>